<evidence type="ECO:0000256" key="1">
    <source>
        <dbReference type="ARBA" id="ARBA00010872"/>
    </source>
</evidence>
<dbReference type="WBParaSite" id="SSLN_0000298001-mRNA-1">
    <property type="protein sequence ID" value="SSLN_0000298001-mRNA-1"/>
    <property type="gene ID" value="SSLN_0000298001"/>
</dbReference>
<evidence type="ECO:0000313" key="7">
    <source>
        <dbReference type="WBParaSite" id="SSLN_0000298001-mRNA-1"/>
    </source>
</evidence>
<protein>
    <submittedName>
        <fullName evidence="7">N(4)-(Beta-N-acetylglucosaminyl)-L-asparaginase</fullName>
    </submittedName>
</protein>
<dbReference type="PANTHER" id="PTHR10188:SF6">
    <property type="entry name" value="N(4)-(BETA-N-ACETYLGLUCOSAMINYL)-L-ASPARAGINASE"/>
    <property type="match status" value="1"/>
</dbReference>
<feature type="active site" description="Nucleophile" evidence="2">
    <location>
        <position position="273"/>
    </location>
</feature>
<comment type="similarity">
    <text evidence="1">Belongs to the Ntn-hydrolase family.</text>
</comment>
<accession>A0A183SF82</accession>
<dbReference type="Proteomes" id="UP000275846">
    <property type="component" value="Unassembled WGS sequence"/>
</dbReference>
<proteinExistence type="inferred from homology"/>
<dbReference type="GO" id="GO:0005737">
    <property type="term" value="C:cytoplasm"/>
    <property type="evidence" value="ECO:0007669"/>
    <property type="project" value="TreeGrafter"/>
</dbReference>
<reference evidence="5 6" key="2">
    <citation type="submission" date="2018-11" db="EMBL/GenBank/DDBJ databases">
        <authorList>
            <consortium name="Pathogen Informatics"/>
        </authorList>
    </citation>
    <scope>NUCLEOTIDE SEQUENCE [LARGE SCALE GENOMIC DNA]</scope>
    <source>
        <strain evidence="5 6">NST_G2</strain>
    </source>
</reference>
<dbReference type="EMBL" id="UYSU01032365">
    <property type="protein sequence ID" value="VDL89265.1"/>
    <property type="molecule type" value="Genomic_DNA"/>
</dbReference>
<gene>
    <name evidence="5" type="ORF">SSLN_LOCUS2880</name>
</gene>
<dbReference type="OrthoDB" id="188713at2759"/>
<dbReference type="Pfam" id="PF01112">
    <property type="entry name" value="Asparaginase_2"/>
    <property type="match status" value="2"/>
</dbReference>
<evidence type="ECO:0000256" key="4">
    <source>
        <dbReference type="PIRSR" id="PIRSR600246-3"/>
    </source>
</evidence>
<dbReference type="Gene3D" id="3.60.20.30">
    <property type="entry name" value="(Glycosyl)asparaginase"/>
    <property type="match status" value="1"/>
</dbReference>
<dbReference type="PANTHER" id="PTHR10188">
    <property type="entry name" value="L-ASPARAGINASE"/>
    <property type="match status" value="1"/>
</dbReference>
<sequence length="414" mass="45108">MPPHLTRKQLRTSPKRPTAMHSWNLLFFLFLSVAFLINAREVGSPRVRFLPWTRLLSPITRTRAENIIVVNTWPLTGPNDAAWKVLTRRGTAVDAVVAGCTAAEEDRNITSVGYGGSPDERGNTTLDAMVMDGDSMKLFEETGEFSDVKSSNNFPEPSTPSGAVASMPYIKEAIKVALGVMQMTRHTLLVGPPATNFAASIGFQRTDLSSNESRAMWKEWHDGQCQPNFRVPYQWTPDPRRSCGPYRKRRPRGLVGISEKRPNLDIKEDNHDTIGMIALDEKGSMAVGMSTNGVKFRIPGRVGDTPIPGAGGYVDSKVGGAAGTGDGDVLMRFLLSFRAVELMRQGKNATEACQQSLGAVREKGQWSGGLVALRADGQYGAACVGFESFAMVVQTANSNGPQVIKVSCMKPWDV</sequence>
<dbReference type="AlphaFoldDB" id="A0A183SF82"/>
<reference evidence="7" key="1">
    <citation type="submission" date="2016-06" db="UniProtKB">
        <authorList>
            <consortium name="WormBaseParasite"/>
        </authorList>
    </citation>
    <scope>IDENTIFICATION</scope>
</reference>
<organism evidence="7">
    <name type="scientific">Schistocephalus solidus</name>
    <name type="common">Tapeworm</name>
    <dbReference type="NCBI Taxonomy" id="70667"/>
    <lineage>
        <taxon>Eukaryota</taxon>
        <taxon>Metazoa</taxon>
        <taxon>Spiralia</taxon>
        <taxon>Lophotrochozoa</taxon>
        <taxon>Platyhelminthes</taxon>
        <taxon>Cestoda</taxon>
        <taxon>Eucestoda</taxon>
        <taxon>Diphyllobothriidea</taxon>
        <taxon>Diphyllobothriidae</taxon>
        <taxon>Schistocephalus</taxon>
    </lineage>
</organism>
<dbReference type="InterPro" id="IPR029055">
    <property type="entry name" value="Ntn_hydrolases_N"/>
</dbReference>
<name>A0A183SF82_SCHSO</name>
<evidence type="ECO:0000313" key="6">
    <source>
        <dbReference type="Proteomes" id="UP000275846"/>
    </source>
</evidence>
<evidence type="ECO:0000256" key="2">
    <source>
        <dbReference type="PIRSR" id="PIRSR600246-1"/>
    </source>
</evidence>
<dbReference type="GO" id="GO:0003948">
    <property type="term" value="F:N4-(beta-N-acetylglucosaminyl)-L-asparaginase activity"/>
    <property type="evidence" value="ECO:0007669"/>
    <property type="project" value="TreeGrafter"/>
</dbReference>
<dbReference type="CDD" id="cd04513">
    <property type="entry name" value="Glycosylasparaginase"/>
    <property type="match status" value="1"/>
</dbReference>
<feature type="site" description="Cleavage; by autolysis" evidence="4">
    <location>
        <begin position="272"/>
        <end position="273"/>
    </location>
</feature>
<evidence type="ECO:0000313" key="5">
    <source>
        <dbReference type="EMBL" id="VDL89265.1"/>
    </source>
</evidence>
<dbReference type="SUPFAM" id="SSF56235">
    <property type="entry name" value="N-terminal nucleophile aminohydrolases (Ntn hydrolases)"/>
    <property type="match status" value="1"/>
</dbReference>
<dbReference type="STRING" id="70667.A0A183SF82"/>
<keyword evidence="6" id="KW-1185">Reference proteome</keyword>
<feature type="binding site" evidence="3">
    <location>
        <begin position="324"/>
        <end position="327"/>
    </location>
    <ligand>
        <name>substrate</name>
    </ligand>
</feature>
<feature type="binding site" evidence="3">
    <location>
        <begin position="301"/>
        <end position="304"/>
    </location>
    <ligand>
        <name>substrate</name>
    </ligand>
</feature>
<evidence type="ECO:0000256" key="3">
    <source>
        <dbReference type="PIRSR" id="PIRSR600246-2"/>
    </source>
</evidence>
<dbReference type="InterPro" id="IPR000246">
    <property type="entry name" value="Peptidase_T2"/>
</dbReference>